<name>A0A250G3Z4_9FLAO</name>
<evidence type="ECO:0000313" key="2">
    <source>
        <dbReference type="Proteomes" id="UP000243136"/>
    </source>
</evidence>
<gene>
    <name evidence="1" type="ORF">CGC56_08070</name>
</gene>
<reference evidence="2" key="1">
    <citation type="submission" date="2017-06" db="EMBL/GenBank/DDBJ databases">
        <title>Capnocytophaga spp. assemblies.</title>
        <authorList>
            <person name="Gulvik C.A."/>
        </authorList>
    </citation>
    <scope>NUCLEOTIDE SEQUENCE [LARGE SCALE GENOMIC DNA]</scope>
    <source>
        <strain evidence="2">H5594</strain>
    </source>
</reference>
<proteinExistence type="predicted"/>
<dbReference type="AlphaFoldDB" id="A0A250G3Z4"/>
<organism evidence="1 2">
    <name type="scientific">Capnocytophaga canimorsus</name>
    <dbReference type="NCBI Taxonomy" id="28188"/>
    <lineage>
        <taxon>Bacteria</taxon>
        <taxon>Pseudomonadati</taxon>
        <taxon>Bacteroidota</taxon>
        <taxon>Flavobacteriia</taxon>
        <taxon>Flavobacteriales</taxon>
        <taxon>Flavobacteriaceae</taxon>
        <taxon>Capnocytophaga</taxon>
    </lineage>
</organism>
<accession>A0A250G3Z4</accession>
<sequence length="360" mass="42093">MKGKKIERINKFVRMKKAIFTLTILFSVLEGFAQFSNIENTIKDEIVGKIKGYNPINLVPYSLNGKDWGLMDVVSKEKVTKPIMKSPNTFQPHLEFSLKNHKVIIYKDYTFSVEKAKKKNNPTRILSETYTPRDILPVSVKEHIYMDSLGFKVERSGGALAIITQYSKKYKRHQRDEDNIDMIPIPHGNLYYTVLHQENKDVVIDQNGKELEGFSFKRAKDKTFFHQKVKFWELEHPETFLYVEDFDNKKGLITLSGQKVLFGELLNEPFYDDVLFQYHVQSDKELSGIVDFSTREWVIAPQRKYRIHSILHTSSREVFGKGLDSVDYRNKDFVNIYFLVSEGNKYFVLDTNANPIKFEK</sequence>
<dbReference type="Proteomes" id="UP000243136">
    <property type="component" value="Chromosome"/>
</dbReference>
<protein>
    <submittedName>
        <fullName evidence="1">Uncharacterized protein</fullName>
    </submittedName>
</protein>
<evidence type="ECO:0000313" key="1">
    <source>
        <dbReference type="EMBL" id="ATA92110.1"/>
    </source>
</evidence>
<dbReference type="EMBL" id="CP022388">
    <property type="protein sequence ID" value="ATA92110.1"/>
    <property type="molecule type" value="Genomic_DNA"/>
</dbReference>